<dbReference type="GO" id="GO:0006955">
    <property type="term" value="P:immune response"/>
    <property type="evidence" value="ECO:0007669"/>
    <property type="project" value="InterPro"/>
</dbReference>
<organism evidence="7">
    <name type="scientific">Capitella teleta</name>
    <name type="common">Polychaete worm</name>
    <dbReference type="NCBI Taxonomy" id="283909"/>
    <lineage>
        <taxon>Eukaryota</taxon>
        <taxon>Metazoa</taxon>
        <taxon>Spiralia</taxon>
        <taxon>Lophotrochozoa</taxon>
        <taxon>Annelida</taxon>
        <taxon>Polychaeta</taxon>
        <taxon>Sedentaria</taxon>
        <taxon>Scolecida</taxon>
        <taxon>Capitellidae</taxon>
        <taxon>Capitella</taxon>
    </lineage>
</organism>
<evidence type="ECO:0000256" key="5">
    <source>
        <dbReference type="SAM" id="Phobius"/>
    </source>
</evidence>
<keyword evidence="5" id="KW-1133">Transmembrane helix</keyword>
<dbReference type="PROSITE" id="PS50049">
    <property type="entry name" value="THD_2"/>
    <property type="match status" value="1"/>
</dbReference>
<keyword evidence="3" id="KW-0202">Cytokine</keyword>
<dbReference type="Gene3D" id="2.60.120.40">
    <property type="match status" value="1"/>
</dbReference>
<dbReference type="GO" id="GO:0005125">
    <property type="term" value="F:cytokine activity"/>
    <property type="evidence" value="ECO:0007669"/>
    <property type="project" value="UniProtKB-KW"/>
</dbReference>
<evidence type="ECO:0000256" key="4">
    <source>
        <dbReference type="ARBA" id="ARBA00023136"/>
    </source>
</evidence>
<dbReference type="PANTHER" id="PTHR11471">
    <property type="entry name" value="TUMOR NECROSIS FACTOR FAMILY MEMBER"/>
    <property type="match status" value="1"/>
</dbReference>
<reference evidence="7 9" key="2">
    <citation type="journal article" date="2013" name="Nature">
        <title>Insights into bilaterian evolution from three spiralian genomes.</title>
        <authorList>
            <person name="Simakov O."/>
            <person name="Marletaz F."/>
            <person name="Cho S.J."/>
            <person name="Edsinger-Gonzales E."/>
            <person name="Havlak P."/>
            <person name="Hellsten U."/>
            <person name="Kuo D.H."/>
            <person name="Larsson T."/>
            <person name="Lv J."/>
            <person name="Arendt D."/>
            <person name="Savage R."/>
            <person name="Osoegawa K."/>
            <person name="de Jong P."/>
            <person name="Grimwood J."/>
            <person name="Chapman J.A."/>
            <person name="Shapiro H."/>
            <person name="Aerts A."/>
            <person name="Otillar R.P."/>
            <person name="Terry A.Y."/>
            <person name="Boore J.L."/>
            <person name="Grigoriev I.V."/>
            <person name="Lindberg D.R."/>
            <person name="Seaver E.C."/>
            <person name="Weisblat D.A."/>
            <person name="Putnam N.H."/>
            <person name="Rokhsar D.S."/>
        </authorList>
    </citation>
    <scope>NUCLEOTIDE SEQUENCE</scope>
    <source>
        <strain evidence="7 9">I ESC-2004</strain>
    </source>
</reference>
<comment type="similarity">
    <text evidence="2">Belongs to the tumor necrosis factor family.</text>
</comment>
<name>R7TC45_CAPTE</name>
<dbReference type="InterPro" id="IPR008983">
    <property type="entry name" value="Tumour_necrosis_fac-like_dom"/>
</dbReference>
<gene>
    <name evidence="7" type="ORF">CAPTEDRAFT_189724</name>
</gene>
<protein>
    <recommendedName>
        <fullName evidence="6">THD domain-containing protein</fullName>
    </recommendedName>
</protein>
<reference evidence="8" key="3">
    <citation type="submission" date="2015-06" db="UniProtKB">
        <authorList>
            <consortium name="EnsemblMetazoa"/>
        </authorList>
    </citation>
    <scope>IDENTIFICATION</scope>
</reference>
<evidence type="ECO:0000256" key="2">
    <source>
        <dbReference type="ARBA" id="ARBA00008670"/>
    </source>
</evidence>
<feature type="domain" description="THD" evidence="6">
    <location>
        <begin position="112"/>
        <end position="261"/>
    </location>
</feature>
<evidence type="ECO:0000256" key="3">
    <source>
        <dbReference type="ARBA" id="ARBA00022514"/>
    </source>
</evidence>
<dbReference type="SUPFAM" id="SSF49842">
    <property type="entry name" value="TNF-like"/>
    <property type="match status" value="1"/>
</dbReference>
<feature type="transmembrane region" description="Helical" evidence="5">
    <location>
        <begin position="29"/>
        <end position="54"/>
    </location>
</feature>
<dbReference type="GO" id="GO:0005615">
    <property type="term" value="C:extracellular space"/>
    <property type="evidence" value="ECO:0007669"/>
    <property type="project" value="UniProtKB-KW"/>
</dbReference>
<dbReference type="EMBL" id="KB310564">
    <property type="protein sequence ID" value="ELT91283.1"/>
    <property type="molecule type" value="Genomic_DNA"/>
</dbReference>
<keyword evidence="4 5" id="KW-0472">Membrane</keyword>
<dbReference type="InterPro" id="IPR006052">
    <property type="entry name" value="TNF_dom"/>
</dbReference>
<reference evidence="9" key="1">
    <citation type="submission" date="2012-12" db="EMBL/GenBank/DDBJ databases">
        <authorList>
            <person name="Hellsten U."/>
            <person name="Grimwood J."/>
            <person name="Chapman J.A."/>
            <person name="Shapiro H."/>
            <person name="Aerts A."/>
            <person name="Otillar R.P."/>
            <person name="Terry A.Y."/>
            <person name="Boore J.L."/>
            <person name="Simakov O."/>
            <person name="Marletaz F."/>
            <person name="Cho S.-J."/>
            <person name="Edsinger-Gonzales E."/>
            <person name="Havlak P."/>
            <person name="Kuo D.-H."/>
            <person name="Larsson T."/>
            <person name="Lv J."/>
            <person name="Arendt D."/>
            <person name="Savage R."/>
            <person name="Osoegawa K."/>
            <person name="de Jong P."/>
            <person name="Lindberg D.R."/>
            <person name="Seaver E.C."/>
            <person name="Weisblat D.A."/>
            <person name="Putnam N.H."/>
            <person name="Grigoriev I.V."/>
            <person name="Rokhsar D.S."/>
        </authorList>
    </citation>
    <scope>NUCLEOTIDE SEQUENCE</scope>
    <source>
        <strain evidence="9">I ESC-2004</strain>
    </source>
</reference>
<dbReference type="HOGENOM" id="CLU_1031532_0_0_1"/>
<keyword evidence="5" id="KW-0812">Transmembrane</keyword>
<evidence type="ECO:0000256" key="1">
    <source>
        <dbReference type="ARBA" id="ARBA00004370"/>
    </source>
</evidence>
<evidence type="ECO:0000313" key="7">
    <source>
        <dbReference type="EMBL" id="ELT91283.1"/>
    </source>
</evidence>
<dbReference type="OrthoDB" id="8783336at2759"/>
<proteinExistence type="inferred from homology"/>
<sequence length="270" mass="30173">MDTMDTDNKENAYEVSLRRQPKTKQHCTAMNWAAIIISCVSVLVTISCVVVSIYHTKGALFGFSPSGAGWCFDCNEVSAKPEDLLTELWKEGQRQGKGFHVCCVRTQEHMQMLFKLNTSQYSQRSDTRASHNRQMELLRWVPSIIKGVSMETGQAVVPQSGVYFVYCQVRIAQSQSHRPEHRHAPLKFSHSVYTVHQGLPNGEQLLLHGSQFSRGGEGEERVSYLGGMFLLLSHARLSVRVSNPSLLVADPSSAYLGLFMIEGNIDAHTV</sequence>
<dbReference type="OMA" id="ICCASTN"/>
<evidence type="ECO:0000313" key="8">
    <source>
        <dbReference type="EnsemblMetazoa" id="CapteP189724"/>
    </source>
</evidence>
<keyword evidence="9" id="KW-1185">Reference proteome</keyword>
<dbReference type="EMBL" id="AMQN01013876">
    <property type="status" value="NOT_ANNOTATED_CDS"/>
    <property type="molecule type" value="Genomic_DNA"/>
</dbReference>
<accession>R7TC45</accession>
<dbReference type="Pfam" id="PF00229">
    <property type="entry name" value="TNF"/>
    <property type="match status" value="1"/>
</dbReference>
<dbReference type="Proteomes" id="UP000014760">
    <property type="component" value="Unassembled WGS sequence"/>
</dbReference>
<dbReference type="GO" id="GO:0005164">
    <property type="term" value="F:tumor necrosis factor receptor binding"/>
    <property type="evidence" value="ECO:0007669"/>
    <property type="project" value="InterPro"/>
</dbReference>
<dbReference type="PANTHER" id="PTHR11471:SF13">
    <property type="entry name" value="TNF FAMILY PROFILE DOMAIN-CONTAINING PROTEIN"/>
    <property type="match status" value="1"/>
</dbReference>
<dbReference type="GO" id="GO:0016020">
    <property type="term" value="C:membrane"/>
    <property type="evidence" value="ECO:0007669"/>
    <property type="project" value="UniProtKB-SubCell"/>
</dbReference>
<comment type="subcellular location">
    <subcellularLocation>
        <location evidence="1">Membrane</location>
    </subcellularLocation>
</comment>
<evidence type="ECO:0000313" key="9">
    <source>
        <dbReference type="Proteomes" id="UP000014760"/>
    </source>
</evidence>
<evidence type="ECO:0000259" key="6">
    <source>
        <dbReference type="PROSITE" id="PS50049"/>
    </source>
</evidence>
<dbReference type="EnsemblMetazoa" id="CapteT189724">
    <property type="protein sequence ID" value="CapteP189724"/>
    <property type="gene ID" value="CapteG189724"/>
</dbReference>
<dbReference type="AlphaFoldDB" id="R7TC45"/>
<dbReference type="SMART" id="SM00207">
    <property type="entry name" value="TNF"/>
    <property type="match status" value="1"/>
</dbReference>